<name>A0A833GYA2_9LEPT</name>
<dbReference type="AlphaFoldDB" id="A0A833GYA2"/>
<dbReference type="Pfam" id="PF05016">
    <property type="entry name" value="ParE_toxin"/>
    <property type="match status" value="1"/>
</dbReference>
<protein>
    <submittedName>
        <fullName evidence="2">Type II toxin-antitoxin system RelE/ParE family toxin</fullName>
    </submittedName>
</protein>
<dbReference type="InterPro" id="IPR007712">
    <property type="entry name" value="RelE/ParE_toxin"/>
</dbReference>
<organism evidence="2 3">
    <name type="scientific">Leptonema illini</name>
    <dbReference type="NCBI Taxonomy" id="183"/>
    <lineage>
        <taxon>Bacteria</taxon>
        <taxon>Pseudomonadati</taxon>
        <taxon>Spirochaetota</taxon>
        <taxon>Spirochaetia</taxon>
        <taxon>Leptospirales</taxon>
        <taxon>Leptospiraceae</taxon>
        <taxon>Leptonema</taxon>
    </lineage>
</organism>
<comment type="caution">
    <text evidence="2">The sequence shown here is derived from an EMBL/GenBank/DDBJ whole genome shotgun (WGS) entry which is preliminary data.</text>
</comment>
<accession>A0A833GYA2</accession>
<dbReference type="EMBL" id="WBUI01000028">
    <property type="protein sequence ID" value="KAB2929616.1"/>
    <property type="molecule type" value="Genomic_DNA"/>
</dbReference>
<gene>
    <name evidence="2" type="ORF">F9K24_19095</name>
</gene>
<evidence type="ECO:0000313" key="3">
    <source>
        <dbReference type="Proteomes" id="UP000460298"/>
    </source>
</evidence>
<dbReference type="Proteomes" id="UP000460298">
    <property type="component" value="Unassembled WGS sequence"/>
</dbReference>
<reference evidence="2 3" key="1">
    <citation type="submission" date="2019-10" db="EMBL/GenBank/DDBJ databases">
        <title>Extracellular Electron Transfer in a Candidatus Methanoperedens spp. Enrichment Culture.</title>
        <authorList>
            <person name="Berger S."/>
            <person name="Rangel Shaw D."/>
            <person name="Berben T."/>
            <person name="In 'T Zandt M."/>
            <person name="Frank J."/>
            <person name="Reimann J."/>
            <person name="Jetten M.S.M."/>
            <person name="Welte C.U."/>
        </authorList>
    </citation>
    <scope>NUCLEOTIDE SEQUENCE [LARGE SCALE GENOMIC DNA]</scope>
    <source>
        <strain evidence="2">SB12</strain>
    </source>
</reference>
<keyword evidence="1" id="KW-1277">Toxin-antitoxin system</keyword>
<evidence type="ECO:0000313" key="2">
    <source>
        <dbReference type="EMBL" id="KAB2929616.1"/>
    </source>
</evidence>
<dbReference type="Gene3D" id="3.30.2310.20">
    <property type="entry name" value="RelE-like"/>
    <property type="match status" value="1"/>
</dbReference>
<dbReference type="InterPro" id="IPR035093">
    <property type="entry name" value="RelE/ParE_toxin_dom_sf"/>
</dbReference>
<sequence>MLRPCLWSRPCRRLTIFRMRKVTVDPAAIQDIAEASRFYNRERQGLGKIFREFVQTALRQVAKQPDLYAYIAKPYRGYFMDRFPFTVYFRETEDGIHILAVLHQRRHPDYWKERLKDNAE</sequence>
<evidence type="ECO:0000256" key="1">
    <source>
        <dbReference type="ARBA" id="ARBA00022649"/>
    </source>
</evidence>
<proteinExistence type="predicted"/>